<gene>
    <name evidence="8" type="ORF">KHLLAP_LOCUS11337</name>
</gene>
<keyword evidence="3" id="KW-0347">Helicase</keyword>
<dbReference type="SUPFAM" id="SSF52540">
    <property type="entry name" value="P-loop containing nucleoside triphosphate hydrolases"/>
    <property type="match status" value="4"/>
</dbReference>
<dbReference type="FunFam" id="3.40.50.300:FF:001660">
    <property type="entry name" value="NF-X1 finger and helicase protein, putative"/>
    <property type="match status" value="1"/>
</dbReference>
<feature type="domain" description="AAA+ ATPase" evidence="7">
    <location>
        <begin position="1555"/>
        <end position="1676"/>
    </location>
</feature>
<sequence>MAPVTDSSVRSGKLSRFFRDVLRGNRTIITRDDSQLFLEAVRNQESPAICVESLIASPCGLTAVRHSVRADLSLPFMKSQTLGFLAFLSRPEVKTLANGQLLEKVLQAIVIPATFWNELLKGFLEYQLEEEAILQTGWLSQAKAHETRDLAYKIEKVLQLKTLPQQNNSSYSPGGRHDNDFADFRQIATYPTADEFLAIDRPFYRRAEEIFESEPAERSALHLDNQYRLLREDMLGELRQDLQVAIGRKKGRRSALTLESLTPVKMELGDDNRGRQCSLAVECLKGLERLRKVDKNRRRQFLLDNQNYLKHQAFGALFNGETICGFAFVNRDLDLLARDPPVVCLQFTESKALGNALLSLKSPRGVQFILVDTPVFAYAPILNELKAMNSLPLHDVLLHPSQKNIDVEAFEPPERIRKLASALSSKPVPEQGVGSKDSTVRMDQSQVDSFVNALTNPVSIIQGPPGTGKTVLGSQTVKCMQRFSALRILVISYTNHALDQFLEDLLDVGIPAEHMVRLGSKSTARTVSMLLPRHTHHLKRSAESWATINQLKADQAELSERIHFAFGDYLNLNPSFQEILEHLEFSQSGRRFFNAFRLPAAEQEWRRVARKGKEVKKDYLFSQWRAGNGPGMFANNVSKDLESVWDMPAAIRHEQLAGWVRAVIQERAQIVEDLSEEFNRNQERLDDLFSEGKVGFVRSKRVIGCTTTAAAMQQKLIRASRPDVVLVEEAGEILESHVLTALAPTVKQLILIGDHKQLRPKVNNYALTVEKGDGYDLNMSLFERMIRQGYKHTTLRKQHRMEPQISLFPRALTYPDLLDGPKTEGRPTIDGLQDRVVFINHEHPETQLDTIADRLDPGMKASKENAFEAVMVLRIVRYLAQQGYGTDSMVVLTPYLGQLRLLRQKLAEENDPILNDPDASELIQAGLMTQAASKVNKRPLRISTIDNYQGEESDIVIVSLTRGNAKGDIGFMAAPERLNVLITRARNCLVMIGNMDTFMRSRGKDTWYPFFELLKEHSHLYDGLPVKCERHPNRTAVIQTPEDFDQACPDGGCAEPCGVMLKCGLHKCKHRCHRVNDHSQAECTHIVERVCDRQHKRRLACSKKDESCRKCIDEDKNMERRAKRDLEMERERSARQQAYLQELQHIQDEQEHERRHMRYLTEQETQKKSIAQQREDLKMLKETASRMAKLKLAQTSATNKTPPAPAEGKTSSPDSVPGVPSDVQKEWEYLKEFEGARSDPLDELMGMIGLEEVKEQFLQIKNTVDTKLRQNVSLASERFSCSLLGNPGTGKTTVARLYAKFLTSIGVLPGSHLEETTGSKLANLGVSGCQKLIDSVLNEGGGVIFIDEAYQLTSGNSHGGAGVLDYLLPEVENLTGKIVFVLAGYNKQMESFFSHNPGLPSRFPIEMGFADHTDDELLRILGLKISKQYKGSMKCEDGLQGLYCRIVSRRIGRGRGREGFGDARTVENTLARITLSQAKRLTGQRRQGLKPDDLLLTKEDLIGPKPSEVLGKSEGWRRLLKLIGLSSVKQAVKSLVDSVEQNYHRELAEQPPIEYSLNKVFIGNPGTGKTTVAKLYGQILVDLGLLSKGEVVVRNPSDFVGSALGQSEQQTKGILASTTGKVLVIDEAYGLYGSGSGSGQGSMTDPYKTAVIDTIVAEVQSVPGDDRCVLVLGYKEQMETMFQNVNPGLSRRFPIASAFEFADFSNEELRQILDLKLKQQAFEATDQAKNVAMEILDRGRNRPNFGNAGDIDNLLDTTKARHQSRFSRGQTKSAATLEAIDFDENFDRAERSETNVQTLFEGTVGSVDIVARLTGYQETVRTMKALDMDPRENIPFNFLFRGPPGTGKTTTARKMGKVFYDMGFLADGKVIECSATDLIGQYVGQTGPKVQQLLDKALGKVLFVDEAYRLADGGFATEAVNELVDSVTKERYHKKLIIILAGYEKDINRLMSINEGLTSRFPEVVNFRGLSPPECFTLLTKQFASRRPKLELKGISLDLTAVESPSLDFAQQVARLFSGLSKQSSWASARDVQTLGKAIFNDMLKDRAALTSKKLVLQEGVVISHLQKLFDERESRSRSGAAAFTPQTGAMDCASGTQAVPRSTFNTSTKPETERPAEPEHHSEPEPQAATKDKDKDKQGSTQPHGHHGAQRDAGVSDAVWAQLQRDRQAEQERENEYQRLLEAKDRAKEAERERIVRKLLEEERRRKEEAEMQIRLAQMGVCPMGFSWIKQAAGYRCAGGSHFMSKPGLLATDDGTEKSRPSLETQRVSARHVPNVEVNARFSIQSLDFLSCSVTILQDAAIDPAHTLQVRTSNLARGCKSSDHVAQMFNVTSPMMRCKITEQPRPSDCELP</sequence>
<dbReference type="InterPro" id="IPR027417">
    <property type="entry name" value="P-loop_NTPase"/>
</dbReference>
<name>A0AAI8VTQ2_9PEZI</name>
<evidence type="ECO:0000256" key="2">
    <source>
        <dbReference type="ARBA" id="ARBA00022741"/>
    </source>
</evidence>
<dbReference type="Pfam" id="PF13087">
    <property type="entry name" value="AAA_12"/>
    <property type="match status" value="1"/>
</dbReference>
<dbReference type="InterPro" id="IPR041679">
    <property type="entry name" value="DNA2/NAM7-like_C"/>
</dbReference>
<dbReference type="CDD" id="cd18808">
    <property type="entry name" value="SF1_C_Upf1"/>
    <property type="match status" value="1"/>
</dbReference>
<feature type="domain" description="AAA+ ATPase" evidence="7">
    <location>
        <begin position="455"/>
        <end position="865"/>
    </location>
</feature>
<evidence type="ECO:0000256" key="1">
    <source>
        <dbReference type="ARBA" id="ARBA00010378"/>
    </source>
</evidence>
<evidence type="ECO:0000259" key="7">
    <source>
        <dbReference type="SMART" id="SM00382"/>
    </source>
</evidence>
<dbReference type="InterPro" id="IPR000641">
    <property type="entry name" value="CbxX/CfxQ"/>
</dbReference>
<proteinExistence type="inferred from homology"/>
<dbReference type="Pfam" id="PF13086">
    <property type="entry name" value="AAA_11"/>
    <property type="match status" value="1"/>
</dbReference>
<feature type="coiled-coil region" evidence="5">
    <location>
        <begin position="2167"/>
        <end position="2221"/>
    </location>
</feature>
<dbReference type="PRINTS" id="PR00819">
    <property type="entry name" value="CBXCFQXSUPER"/>
</dbReference>
<dbReference type="Pfam" id="PF17866">
    <property type="entry name" value="AAA_lid_6"/>
    <property type="match status" value="1"/>
</dbReference>
<feature type="region of interest" description="Disordered" evidence="6">
    <location>
        <begin position="2072"/>
        <end position="2155"/>
    </location>
</feature>
<dbReference type="InterPro" id="IPR003593">
    <property type="entry name" value="AAA+_ATPase"/>
</dbReference>
<organism evidence="8 9">
    <name type="scientific">Anthostomella pinea</name>
    <dbReference type="NCBI Taxonomy" id="933095"/>
    <lineage>
        <taxon>Eukaryota</taxon>
        <taxon>Fungi</taxon>
        <taxon>Dikarya</taxon>
        <taxon>Ascomycota</taxon>
        <taxon>Pezizomycotina</taxon>
        <taxon>Sordariomycetes</taxon>
        <taxon>Xylariomycetidae</taxon>
        <taxon>Xylariales</taxon>
        <taxon>Xylariaceae</taxon>
        <taxon>Anthostomella</taxon>
    </lineage>
</organism>
<dbReference type="CDD" id="cd17936">
    <property type="entry name" value="EEXXEc_NFX1"/>
    <property type="match status" value="1"/>
</dbReference>
<dbReference type="GO" id="GO:0016887">
    <property type="term" value="F:ATP hydrolysis activity"/>
    <property type="evidence" value="ECO:0007669"/>
    <property type="project" value="InterPro"/>
</dbReference>
<dbReference type="Proteomes" id="UP001295740">
    <property type="component" value="Unassembled WGS sequence"/>
</dbReference>
<evidence type="ECO:0000256" key="3">
    <source>
        <dbReference type="ARBA" id="ARBA00022806"/>
    </source>
</evidence>
<dbReference type="FunFam" id="1.10.8.60:FF:000160">
    <property type="entry name" value="WGS project CABT00000000 data, contig 2.55"/>
    <property type="match status" value="1"/>
</dbReference>
<dbReference type="SMART" id="SM00382">
    <property type="entry name" value="AAA"/>
    <property type="match status" value="4"/>
</dbReference>
<dbReference type="InterPro" id="IPR003959">
    <property type="entry name" value="ATPase_AAA_core"/>
</dbReference>
<dbReference type="Pfam" id="PF00004">
    <property type="entry name" value="AAA"/>
    <property type="match status" value="3"/>
</dbReference>
<evidence type="ECO:0000256" key="4">
    <source>
        <dbReference type="ARBA" id="ARBA00022840"/>
    </source>
</evidence>
<comment type="caution">
    <text evidence="8">The sequence shown here is derived from an EMBL/GenBank/DDBJ whole genome shotgun (WGS) entry which is preliminary data.</text>
</comment>
<feature type="region of interest" description="Disordered" evidence="6">
    <location>
        <begin position="1194"/>
        <end position="1220"/>
    </location>
</feature>
<dbReference type="InterPro" id="IPR050773">
    <property type="entry name" value="CbxX/CfxQ_RuBisCO_ESX"/>
</dbReference>
<dbReference type="Gene3D" id="3.40.50.300">
    <property type="entry name" value="P-loop containing nucleotide triphosphate hydrolases"/>
    <property type="match status" value="5"/>
</dbReference>
<dbReference type="InterPro" id="IPR041627">
    <property type="entry name" value="AAA_lid_6"/>
</dbReference>
<dbReference type="FunFam" id="1.10.8.60:FF:000159">
    <property type="entry name" value="p-loop containing nucleoside triphosphate hydrolase protein"/>
    <property type="match status" value="1"/>
</dbReference>
<accession>A0AAI8VTQ2</accession>
<keyword evidence="3" id="KW-0378">Hydrolase</keyword>
<keyword evidence="4" id="KW-0067">ATP-binding</keyword>
<dbReference type="CDD" id="cd06008">
    <property type="entry name" value="NF-X1-zinc-finger"/>
    <property type="match status" value="1"/>
</dbReference>
<dbReference type="PANTHER" id="PTHR43392:SF2">
    <property type="entry name" value="AAA-TYPE ATPASE FAMILY PROTEIN _ ANKYRIN REPEAT FAMILY PROTEIN"/>
    <property type="match status" value="1"/>
</dbReference>
<keyword evidence="5" id="KW-0175">Coiled coil</keyword>
<dbReference type="CDD" id="cd00009">
    <property type="entry name" value="AAA"/>
    <property type="match status" value="2"/>
</dbReference>
<feature type="compositionally biased region" description="Basic and acidic residues" evidence="6">
    <location>
        <begin position="2111"/>
        <end position="2139"/>
    </location>
</feature>
<dbReference type="Gene3D" id="1.10.8.60">
    <property type="match status" value="2"/>
</dbReference>
<dbReference type="InterPro" id="IPR047187">
    <property type="entry name" value="SF1_C_Upf1"/>
</dbReference>
<reference evidence="8" key="1">
    <citation type="submission" date="2023-10" db="EMBL/GenBank/DDBJ databases">
        <authorList>
            <person name="Hackl T."/>
        </authorList>
    </citation>
    <scope>NUCLEOTIDE SEQUENCE</scope>
</reference>
<dbReference type="GO" id="GO:0004386">
    <property type="term" value="F:helicase activity"/>
    <property type="evidence" value="ECO:0007669"/>
    <property type="project" value="InterPro"/>
</dbReference>
<keyword evidence="9" id="KW-1185">Reference proteome</keyword>
<dbReference type="InterPro" id="IPR041677">
    <property type="entry name" value="DNA2/NAM7_AAA_11"/>
</dbReference>
<keyword evidence="2" id="KW-0547">Nucleotide-binding</keyword>
<protein>
    <submittedName>
        <fullName evidence="8">Uu.00g064940.m01.CDS01</fullName>
    </submittedName>
</protein>
<evidence type="ECO:0000256" key="6">
    <source>
        <dbReference type="SAM" id="MobiDB-lite"/>
    </source>
</evidence>
<feature type="compositionally biased region" description="Polar residues" evidence="6">
    <location>
        <begin position="2095"/>
        <end position="2110"/>
    </location>
</feature>
<evidence type="ECO:0000256" key="5">
    <source>
        <dbReference type="SAM" id="Coils"/>
    </source>
</evidence>
<feature type="domain" description="AAA+ ATPase" evidence="7">
    <location>
        <begin position="1277"/>
        <end position="1423"/>
    </location>
</feature>
<dbReference type="GO" id="GO:0005524">
    <property type="term" value="F:ATP binding"/>
    <property type="evidence" value="ECO:0007669"/>
    <property type="project" value="UniProtKB-KW"/>
</dbReference>
<evidence type="ECO:0000313" key="8">
    <source>
        <dbReference type="EMBL" id="CAJ2510869.1"/>
    </source>
</evidence>
<feature type="domain" description="AAA+ ATPase" evidence="7">
    <location>
        <begin position="1834"/>
        <end position="1971"/>
    </location>
</feature>
<dbReference type="EMBL" id="CAUWAG010000018">
    <property type="protein sequence ID" value="CAJ2510869.1"/>
    <property type="molecule type" value="Genomic_DNA"/>
</dbReference>
<dbReference type="FunFam" id="3.40.50.300:FF:000216">
    <property type="entry name" value="Type VII secretion ATPase EccA"/>
    <property type="match status" value="3"/>
</dbReference>
<comment type="similarity">
    <text evidence="1">Belongs to the CbxX/CfxQ family.</text>
</comment>
<feature type="compositionally biased region" description="Low complexity" evidence="6">
    <location>
        <begin position="1211"/>
        <end position="1220"/>
    </location>
</feature>
<dbReference type="PANTHER" id="PTHR43392">
    <property type="entry name" value="AAA-TYPE ATPASE FAMILY PROTEIN / ANKYRIN REPEAT FAMILY PROTEIN"/>
    <property type="match status" value="1"/>
</dbReference>
<evidence type="ECO:0000313" key="9">
    <source>
        <dbReference type="Proteomes" id="UP001295740"/>
    </source>
</evidence>